<dbReference type="EMBL" id="CAJNIZ010015191">
    <property type="protein sequence ID" value="CAE7370499.1"/>
    <property type="molecule type" value="Genomic_DNA"/>
</dbReference>
<dbReference type="InterPro" id="IPR011009">
    <property type="entry name" value="Kinase-like_dom_sf"/>
</dbReference>
<evidence type="ECO:0000256" key="2">
    <source>
        <dbReference type="ARBA" id="ARBA00022679"/>
    </source>
</evidence>
<dbReference type="GO" id="GO:0005524">
    <property type="term" value="F:ATP binding"/>
    <property type="evidence" value="ECO:0007669"/>
    <property type="project" value="UniProtKB-KW"/>
</dbReference>
<evidence type="ECO:0000256" key="3">
    <source>
        <dbReference type="ARBA" id="ARBA00022741"/>
    </source>
</evidence>
<dbReference type="SUPFAM" id="SSF53300">
    <property type="entry name" value="vWA-like"/>
    <property type="match status" value="1"/>
</dbReference>
<gene>
    <name evidence="8" type="primary">vwkA</name>
    <name evidence="8" type="ORF">SPIL2461_LOCUS8996</name>
</gene>
<evidence type="ECO:0000256" key="4">
    <source>
        <dbReference type="ARBA" id="ARBA00022777"/>
    </source>
</evidence>
<evidence type="ECO:0000259" key="6">
    <source>
        <dbReference type="PROSITE" id="PS50234"/>
    </source>
</evidence>
<dbReference type="Proteomes" id="UP000649617">
    <property type="component" value="Unassembled WGS sequence"/>
</dbReference>
<evidence type="ECO:0000313" key="9">
    <source>
        <dbReference type="Proteomes" id="UP000649617"/>
    </source>
</evidence>
<keyword evidence="2" id="KW-0808">Transferase</keyword>
<keyword evidence="5" id="KW-0067">ATP-binding</keyword>
<evidence type="ECO:0000256" key="1">
    <source>
        <dbReference type="ARBA" id="ARBA00022527"/>
    </source>
</evidence>
<accession>A0A812Q4T2</accession>
<dbReference type="OrthoDB" id="301415at2759"/>
<evidence type="ECO:0000259" key="7">
    <source>
        <dbReference type="PROSITE" id="PS51158"/>
    </source>
</evidence>
<keyword evidence="3" id="KW-0547">Nucleotide-binding</keyword>
<protein>
    <submittedName>
        <fullName evidence="8">VwkA protein</fullName>
    </submittedName>
</protein>
<dbReference type="InterPro" id="IPR002035">
    <property type="entry name" value="VWF_A"/>
</dbReference>
<feature type="domain" description="VWFA" evidence="6">
    <location>
        <begin position="175"/>
        <end position="367"/>
    </location>
</feature>
<dbReference type="AlphaFoldDB" id="A0A812Q4T2"/>
<feature type="domain" description="Alpha-type protein kinase" evidence="7">
    <location>
        <begin position="423"/>
        <end position="648"/>
    </location>
</feature>
<proteinExistence type="predicted"/>
<dbReference type="GO" id="GO:0004674">
    <property type="term" value="F:protein serine/threonine kinase activity"/>
    <property type="evidence" value="ECO:0007669"/>
    <property type="project" value="UniProtKB-KW"/>
</dbReference>
<name>A0A812Q4T2_SYMPI</name>
<dbReference type="SMART" id="SM00811">
    <property type="entry name" value="Alpha_kinase"/>
    <property type="match status" value="1"/>
</dbReference>
<dbReference type="InterPro" id="IPR004166">
    <property type="entry name" value="a-kinase_dom"/>
</dbReference>
<keyword evidence="4" id="KW-0418">Kinase</keyword>
<dbReference type="Pfam" id="PF02816">
    <property type="entry name" value="Alpha_kinase"/>
    <property type="match status" value="1"/>
</dbReference>
<dbReference type="PROSITE" id="PS50234">
    <property type="entry name" value="VWFA"/>
    <property type="match status" value="1"/>
</dbReference>
<feature type="non-terminal residue" evidence="8">
    <location>
        <position position="1"/>
    </location>
</feature>
<comment type="caution">
    <text evidence="8">The sequence shown here is derived from an EMBL/GenBank/DDBJ whole genome shotgun (WGS) entry which is preliminary data.</text>
</comment>
<dbReference type="CDD" id="cd04515">
    <property type="entry name" value="Alpha_kinase"/>
    <property type="match status" value="1"/>
</dbReference>
<dbReference type="InterPro" id="IPR051852">
    <property type="entry name" value="Alpha-type_PK"/>
</dbReference>
<organism evidence="8 9">
    <name type="scientific">Symbiodinium pilosum</name>
    <name type="common">Dinoflagellate</name>
    <dbReference type="NCBI Taxonomy" id="2952"/>
    <lineage>
        <taxon>Eukaryota</taxon>
        <taxon>Sar</taxon>
        <taxon>Alveolata</taxon>
        <taxon>Dinophyceae</taxon>
        <taxon>Suessiales</taxon>
        <taxon>Symbiodiniaceae</taxon>
        <taxon>Symbiodinium</taxon>
    </lineage>
</organism>
<evidence type="ECO:0000313" key="8">
    <source>
        <dbReference type="EMBL" id="CAE7370499.1"/>
    </source>
</evidence>
<dbReference type="PROSITE" id="PS51158">
    <property type="entry name" value="ALPHA_KINASE"/>
    <property type="match status" value="1"/>
</dbReference>
<dbReference type="PANTHER" id="PTHR45992">
    <property type="entry name" value="EUKARYOTIC ELONGATION FACTOR 2 KINASE-RELATED"/>
    <property type="match status" value="1"/>
</dbReference>
<keyword evidence="1" id="KW-0723">Serine/threonine-protein kinase</keyword>
<sequence>RGRSIMAGSTGPVKRGVTCSSCGLQRVRMPTSWSMYDCGFYCQPCWEAFECSICGHKDPKGNDFKGNWNCRACRHKRLVKEKNVPSHDTLQRLIIEESAELEGSTPAQPNALDRGKSDEAVKLLSKLATAEDEKDAEASDEETWADADVVGELPALLGKAATGATQKADISRPRHIVLVLDASGSMRQQDVEADAETRRELGNQCASLTRLEAAELCAVKFAREHAKARPQDFFSAVAFHETAATISKKQLANEFAESFGLGDRAANGTFYLQGLKEASTLLDEFPDLPGELVLLSDGRPADTKAALNFFQETFLHGRHCKLHVHGIGFGTTVESFAPLQQLACLSGGTFALSGSTVRGLCQAFSSVSSTITSAQSSNWIMADAEEKQPQKQKPQLRVVDFELPEQGIFGKKHVIRLQAARTHFSFDGTTFRHKEYDARPVVRRQLPYMRGGMRLVYSFQDESVSKDGSWMVAKSSRYLDATLNSRIAVEAHAKSSALASYFASLFNAKLLASGATKPATLLFVPCYLYEAKGDLPQTEPRCFAAERYLPGVFLKYNSNNGYVADAQLPHNDVVQAFLHFTFEESGGCFIVADLQGVARQSEVLLTDPQVLSLTREYGPGDLGTAGYLRCLHAHRCSSACKRLGLHPINASKLRQVGRSQTAGSTNNSWQHVLSDSSFSDWDRVSERAAAEYVLGEGHPPTTTMSASSWVHILDS</sequence>
<dbReference type="Gene3D" id="3.20.200.10">
    <property type="entry name" value="MHCK/EF2 kinase"/>
    <property type="match status" value="1"/>
</dbReference>
<keyword evidence="9" id="KW-1185">Reference proteome</keyword>
<reference evidence="8" key="1">
    <citation type="submission" date="2021-02" db="EMBL/GenBank/DDBJ databases">
        <authorList>
            <person name="Dougan E. K."/>
            <person name="Rhodes N."/>
            <person name="Thang M."/>
            <person name="Chan C."/>
        </authorList>
    </citation>
    <scope>NUCLEOTIDE SEQUENCE</scope>
</reference>
<dbReference type="Gene3D" id="3.40.50.410">
    <property type="entry name" value="von Willebrand factor, type A domain"/>
    <property type="match status" value="1"/>
</dbReference>
<dbReference type="InterPro" id="IPR036465">
    <property type="entry name" value="vWFA_dom_sf"/>
</dbReference>
<evidence type="ECO:0000256" key="5">
    <source>
        <dbReference type="ARBA" id="ARBA00022840"/>
    </source>
</evidence>
<dbReference type="CDD" id="cd00198">
    <property type="entry name" value="vWFA"/>
    <property type="match status" value="1"/>
</dbReference>
<dbReference type="SUPFAM" id="SSF56112">
    <property type="entry name" value="Protein kinase-like (PK-like)"/>
    <property type="match status" value="1"/>
</dbReference>